<keyword evidence="2" id="KW-0805">Transcription regulation</keyword>
<dbReference type="KEGG" id="sgrg:L0C25_03295"/>
<feature type="compositionally biased region" description="Polar residues" evidence="6">
    <location>
        <begin position="201"/>
        <end position="211"/>
    </location>
</feature>
<keyword evidence="3 5" id="KW-0238">DNA-binding</keyword>
<proteinExistence type="predicted"/>
<dbReference type="InterPro" id="IPR036271">
    <property type="entry name" value="Tet_transcr_reg_TetR-rel_C_sf"/>
</dbReference>
<dbReference type="PRINTS" id="PR00455">
    <property type="entry name" value="HTHTETR"/>
</dbReference>
<dbReference type="Gene3D" id="1.10.357.10">
    <property type="entry name" value="Tetracycline Repressor, domain 2"/>
    <property type="match status" value="1"/>
</dbReference>
<dbReference type="RefSeq" id="WP_271634961.1">
    <property type="nucleotide sequence ID" value="NZ_CP094970.1"/>
</dbReference>
<evidence type="ECO:0000256" key="2">
    <source>
        <dbReference type="ARBA" id="ARBA00023015"/>
    </source>
</evidence>
<dbReference type="PANTHER" id="PTHR47506">
    <property type="entry name" value="TRANSCRIPTIONAL REGULATORY PROTEIN"/>
    <property type="match status" value="1"/>
</dbReference>
<evidence type="ECO:0000259" key="7">
    <source>
        <dbReference type="PROSITE" id="PS50977"/>
    </source>
</evidence>
<evidence type="ECO:0000256" key="1">
    <source>
        <dbReference type="ARBA" id="ARBA00022491"/>
    </source>
</evidence>
<dbReference type="Proteomes" id="UP001164390">
    <property type="component" value="Chromosome"/>
</dbReference>
<evidence type="ECO:0000256" key="3">
    <source>
        <dbReference type="ARBA" id="ARBA00023125"/>
    </source>
</evidence>
<dbReference type="EMBL" id="CP094970">
    <property type="protein sequence ID" value="UYM06112.1"/>
    <property type="molecule type" value="Genomic_DNA"/>
</dbReference>
<evidence type="ECO:0000256" key="4">
    <source>
        <dbReference type="ARBA" id="ARBA00023163"/>
    </source>
</evidence>
<reference evidence="8" key="1">
    <citation type="submission" date="2022-01" db="EMBL/GenBank/DDBJ databases">
        <title>Nocardioidaceae gen. sp. A5X3R13.</title>
        <authorList>
            <person name="Lopez Marin M.A."/>
            <person name="Uhlik O."/>
        </authorList>
    </citation>
    <scope>NUCLEOTIDE SEQUENCE</scope>
    <source>
        <strain evidence="8">A5X3R13</strain>
    </source>
</reference>
<dbReference type="PANTHER" id="PTHR47506:SF1">
    <property type="entry name" value="HTH-TYPE TRANSCRIPTIONAL REGULATOR YJDC"/>
    <property type="match status" value="1"/>
</dbReference>
<feature type="domain" description="HTH tetR-type" evidence="7">
    <location>
        <begin position="10"/>
        <end position="70"/>
    </location>
</feature>
<dbReference type="GO" id="GO:0003677">
    <property type="term" value="F:DNA binding"/>
    <property type="evidence" value="ECO:0007669"/>
    <property type="project" value="UniProtKB-UniRule"/>
</dbReference>
<feature type="DNA-binding region" description="H-T-H motif" evidence="5">
    <location>
        <begin position="33"/>
        <end position="52"/>
    </location>
</feature>
<name>A0AA46TIS7_9ACTN</name>
<keyword evidence="9" id="KW-1185">Reference proteome</keyword>
<dbReference type="InterPro" id="IPR001647">
    <property type="entry name" value="HTH_TetR"/>
</dbReference>
<dbReference type="PROSITE" id="PS50977">
    <property type="entry name" value="HTH_TETR_2"/>
    <property type="match status" value="1"/>
</dbReference>
<dbReference type="InterPro" id="IPR039538">
    <property type="entry name" value="BetI_C"/>
</dbReference>
<keyword evidence="4" id="KW-0804">Transcription</keyword>
<gene>
    <name evidence="8" type="ORF">L0C25_03295</name>
</gene>
<protein>
    <submittedName>
        <fullName evidence="8">TetR/AcrR family transcriptional regulator</fullName>
    </submittedName>
</protein>
<evidence type="ECO:0000313" key="8">
    <source>
        <dbReference type="EMBL" id="UYM06112.1"/>
    </source>
</evidence>
<evidence type="ECO:0000313" key="9">
    <source>
        <dbReference type="Proteomes" id="UP001164390"/>
    </source>
</evidence>
<feature type="region of interest" description="Disordered" evidence="6">
    <location>
        <begin position="192"/>
        <end position="211"/>
    </location>
</feature>
<dbReference type="AlphaFoldDB" id="A0AA46TIS7"/>
<organism evidence="8 9">
    <name type="scientific">Solicola gregarius</name>
    <dbReference type="NCBI Taxonomy" id="2908642"/>
    <lineage>
        <taxon>Bacteria</taxon>
        <taxon>Bacillati</taxon>
        <taxon>Actinomycetota</taxon>
        <taxon>Actinomycetes</taxon>
        <taxon>Propionibacteriales</taxon>
        <taxon>Nocardioidaceae</taxon>
        <taxon>Solicola</taxon>
    </lineage>
</organism>
<dbReference type="InterPro" id="IPR009057">
    <property type="entry name" value="Homeodomain-like_sf"/>
</dbReference>
<sequence>MPKVSDAHRAARREQILDAAMVRFADNGFQATGMADVIAATGLSAGAVYRYFKSKDELIEAIVDRVLNRTADRFTELLASGSVPEPGEAVRIGVEAINEVASRAPVEVGRLAVQAWGEALRNERVSAVVRTAYSTIKGYYAEVSRRAIEAGTMPADADPDALASAMYSLTAGYVLQRTLQLRGRCKGVRRRGRSAPRWAQGSLTPQVRQLR</sequence>
<dbReference type="Pfam" id="PF00440">
    <property type="entry name" value="TetR_N"/>
    <property type="match status" value="1"/>
</dbReference>
<dbReference type="Pfam" id="PF13977">
    <property type="entry name" value="TetR_C_6"/>
    <property type="match status" value="1"/>
</dbReference>
<evidence type="ECO:0000256" key="5">
    <source>
        <dbReference type="PROSITE-ProRule" id="PRU00335"/>
    </source>
</evidence>
<accession>A0AA46TIS7</accession>
<evidence type="ECO:0000256" key="6">
    <source>
        <dbReference type="SAM" id="MobiDB-lite"/>
    </source>
</evidence>
<keyword evidence="1" id="KW-0678">Repressor</keyword>
<dbReference type="SUPFAM" id="SSF46689">
    <property type="entry name" value="Homeodomain-like"/>
    <property type="match status" value="1"/>
</dbReference>
<dbReference type="SUPFAM" id="SSF48498">
    <property type="entry name" value="Tetracyclin repressor-like, C-terminal domain"/>
    <property type="match status" value="1"/>
</dbReference>